<evidence type="ECO:0000313" key="3">
    <source>
        <dbReference type="Proteomes" id="UP000054217"/>
    </source>
</evidence>
<gene>
    <name evidence="2" type="ORF">M404DRAFT_21414</name>
</gene>
<reference evidence="3" key="2">
    <citation type="submission" date="2015-01" db="EMBL/GenBank/DDBJ databases">
        <title>Evolutionary Origins and Diversification of the Mycorrhizal Mutualists.</title>
        <authorList>
            <consortium name="DOE Joint Genome Institute"/>
            <consortium name="Mycorrhizal Genomics Consortium"/>
            <person name="Kohler A."/>
            <person name="Kuo A."/>
            <person name="Nagy L.G."/>
            <person name="Floudas D."/>
            <person name="Copeland A."/>
            <person name="Barry K.W."/>
            <person name="Cichocki N."/>
            <person name="Veneault-Fourrey C."/>
            <person name="LaButti K."/>
            <person name="Lindquist E.A."/>
            <person name="Lipzen A."/>
            <person name="Lundell T."/>
            <person name="Morin E."/>
            <person name="Murat C."/>
            <person name="Riley R."/>
            <person name="Ohm R."/>
            <person name="Sun H."/>
            <person name="Tunlid A."/>
            <person name="Henrissat B."/>
            <person name="Grigoriev I.V."/>
            <person name="Hibbett D.S."/>
            <person name="Martin F."/>
        </authorList>
    </citation>
    <scope>NUCLEOTIDE SEQUENCE [LARGE SCALE GENOMIC DNA]</scope>
    <source>
        <strain evidence="3">Marx 270</strain>
    </source>
</reference>
<dbReference type="AlphaFoldDB" id="A0A0C3PNP5"/>
<accession>A0A0C3PNP5</accession>
<name>A0A0C3PNP5_PISTI</name>
<organism evidence="2 3">
    <name type="scientific">Pisolithus tinctorius Marx 270</name>
    <dbReference type="NCBI Taxonomy" id="870435"/>
    <lineage>
        <taxon>Eukaryota</taxon>
        <taxon>Fungi</taxon>
        <taxon>Dikarya</taxon>
        <taxon>Basidiomycota</taxon>
        <taxon>Agaricomycotina</taxon>
        <taxon>Agaricomycetes</taxon>
        <taxon>Agaricomycetidae</taxon>
        <taxon>Boletales</taxon>
        <taxon>Sclerodermatineae</taxon>
        <taxon>Pisolithaceae</taxon>
        <taxon>Pisolithus</taxon>
    </lineage>
</organism>
<evidence type="ECO:0000256" key="1">
    <source>
        <dbReference type="SAM" id="MobiDB-lite"/>
    </source>
</evidence>
<protein>
    <submittedName>
        <fullName evidence="2">Uncharacterized protein</fullName>
    </submittedName>
</protein>
<sequence length="324" mass="36315">MFGLKIPCQGSPKALSFPGCPKDLQSYFDDIIDFCDGFRLSDGLAHIKFTLKYAPFESVDPWSHLAESSNGDWNCFTSEVVQLYPELEESCRNQFLRLRSTLAGSDTVSTSSLAHKNPPKEQVPPSRYRLGTPPLAFIIFCWEEQAQLEAERVVREQSEAERAEREKAKAEKAVQEAEERRVHEEERQEAEHKCKAKAGKSDEASASGEAGGEVKRVVMDPSCTHCTQAQVVCEFLMDGNKKWVACVCCNQSKGKCWWRRDGKDTKASPKATSKVDKGKKWKADDETPEPRPSQKKRVKSKLTKVLEIDKPNVSGSGVRKARAV</sequence>
<feature type="region of interest" description="Disordered" evidence="1">
    <location>
        <begin position="161"/>
        <end position="212"/>
    </location>
</feature>
<dbReference type="Proteomes" id="UP000054217">
    <property type="component" value="Unassembled WGS sequence"/>
</dbReference>
<dbReference type="OrthoDB" id="2707690at2759"/>
<reference evidence="2 3" key="1">
    <citation type="submission" date="2014-04" db="EMBL/GenBank/DDBJ databases">
        <authorList>
            <consortium name="DOE Joint Genome Institute"/>
            <person name="Kuo A."/>
            <person name="Kohler A."/>
            <person name="Costa M.D."/>
            <person name="Nagy L.G."/>
            <person name="Floudas D."/>
            <person name="Copeland A."/>
            <person name="Barry K.W."/>
            <person name="Cichocki N."/>
            <person name="Veneault-Fourrey C."/>
            <person name="LaButti K."/>
            <person name="Lindquist E.A."/>
            <person name="Lipzen A."/>
            <person name="Lundell T."/>
            <person name="Morin E."/>
            <person name="Murat C."/>
            <person name="Sun H."/>
            <person name="Tunlid A."/>
            <person name="Henrissat B."/>
            <person name="Grigoriev I.V."/>
            <person name="Hibbett D.S."/>
            <person name="Martin F."/>
            <person name="Nordberg H.P."/>
            <person name="Cantor M.N."/>
            <person name="Hua S.X."/>
        </authorList>
    </citation>
    <scope>NUCLEOTIDE SEQUENCE [LARGE SCALE GENOMIC DNA]</scope>
    <source>
        <strain evidence="2 3">Marx 270</strain>
    </source>
</reference>
<feature type="region of interest" description="Disordered" evidence="1">
    <location>
        <begin position="260"/>
        <end position="324"/>
    </location>
</feature>
<dbReference type="STRING" id="870435.A0A0C3PNP5"/>
<feature type="region of interest" description="Disordered" evidence="1">
    <location>
        <begin position="107"/>
        <end position="127"/>
    </location>
</feature>
<dbReference type="EMBL" id="KN831952">
    <property type="protein sequence ID" value="KIO10486.1"/>
    <property type="molecule type" value="Genomic_DNA"/>
</dbReference>
<evidence type="ECO:0000313" key="2">
    <source>
        <dbReference type="EMBL" id="KIO10486.1"/>
    </source>
</evidence>
<feature type="compositionally biased region" description="Basic and acidic residues" evidence="1">
    <location>
        <begin position="260"/>
        <end position="289"/>
    </location>
</feature>
<feature type="compositionally biased region" description="Basic residues" evidence="1">
    <location>
        <begin position="293"/>
        <end position="302"/>
    </location>
</feature>
<keyword evidence="3" id="KW-1185">Reference proteome</keyword>
<feature type="compositionally biased region" description="Basic and acidic residues" evidence="1">
    <location>
        <begin position="161"/>
        <end position="203"/>
    </location>
</feature>
<proteinExistence type="predicted"/>
<dbReference type="HOGENOM" id="CLU_858210_0_0_1"/>
<dbReference type="InParanoid" id="A0A0C3PNP5"/>